<dbReference type="VEuPathDB" id="FungiDB:SCHCODRAFT_02549267"/>
<proteinExistence type="predicted"/>
<dbReference type="SUPFAM" id="SSF69065">
    <property type="entry name" value="RNase III domain-like"/>
    <property type="match status" value="1"/>
</dbReference>
<evidence type="ECO:0000256" key="1">
    <source>
        <dbReference type="SAM" id="MobiDB-lite"/>
    </source>
</evidence>
<reference evidence="2 3" key="1">
    <citation type="journal article" date="2010" name="Nat. Biotechnol.">
        <title>Genome sequence of the model mushroom Schizophyllum commune.</title>
        <authorList>
            <person name="Ohm R.A."/>
            <person name="de Jong J.F."/>
            <person name="Lugones L.G."/>
            <person name="Aerts A."/>
            <person name="Kothe E."/>
            <person name="Stajich J.E."/>
            <person name="de Vries R.P."/>
            <person name="Record E."/>
            <person name="Levasseur A."/>
            <person name="Baker S.E."/>
            <person name="Bartholomew K.A."/>
            <person name="Coutinho P.M."/>
            <person name="Erdmann S."/>
            <person name="Fowler T.J."/>
            <person name="Gathman A.C."/>
            <person name="Lombard V."/>
            <person name="Henrissat B."/>
            <person name="Knabe N."/>
            <person name="Kuees U."/>
            <person name="Lilly W.W."/>
            <person name="Lindquist E."/>
            <person name="Lucas S."/>
            <person name="Magnuson J.K."/>
            <person name="Piumi F."/>
            <person name="Raudaskoski M."/>
            <person name="Salamov A."/>
            <person name="Schmutz J."/>
            <person name="Schwarze F.W.M.R."/>
            <person name="vanKuyk P.A."/>
            <person name="Horton J.S."/>
            <person name="Grigoriev I.V."/>
            <person name="Woesten H.A.B."/>
        </authorList>
    </citation>
    <scope>NUCLEOTIDE SEQUENCE [LARGE SCALE GENOMIC DNA]</scope>
    <source>
        <strain evidence="3">H4-8 / FGSC 9210</strain>
    </source>
</reference>
<evidence type="ECO:0000313" key="3">
    <source>
        <dbReference type="Proteomes" id="UP000007431"/>
    </source>
</evidence>
<feature type="non-terminal residue" evidence="2">
    <location>
        <position position="514"/>
    </location>
</feature>
<feature type="region of interest" description="Disordered" evidence="1">
    <location>
        <begin position="254"/>
        <end position="296"/>
    </location>
</feature>
<dbReference type="InterPro" id="IPR036389">
    <property type="entry name" value="RNase_III_sf"/>
</dbReference>
<keyword evidence="3" id="KW-1185">Reference proteome</keyword>
<protein>
    <submittedName>
        <fullName evidence="2">Expressed protein</fullName>
    </submittedName>
</protein>
<evidence type="ECO:0000313" key="2">
    <source>
        <dbReference type="EMBL" id="EFI94825.1"/>
    </source>
</evidence>
<organism evidence="3">
    <name type="scientific">Schizophyllum commune (strain H4-8 / FGSC 9210)</name>
    <name type="common">Split gill fungus</name>
    <dbReference type="NCBI Taxonomy" id="578458"/>
    <lineage>
        <taxon>Eukaryota</taxon>
        <taxon>Fungi</taxon>
        <taxon>Dikarya</taxon>
        <taxon>Basidiomycota</taxon>
        <taxon>Agaricomycotina</taxon>
        <taxon>Agaricomycetes</taxon>
        <taxon>Agaricomycetidae</taxon>
        <taxon>Agaricales</taxon>
        <taxon>Schizophyllaceae</taxon>
        <taxon>Schizophyllum</taxon>
    </lineage>
</organism>
<dbReference type="EMBL" id="GL377309">
    <property type="protein sequence ID" value="EFI94825.1"/>
    <property type="molecule type" value="Genomic_DNA"/>
</dbReference>
<dbReference type="GO" id="GO:0004525">
    <property type="term" value="F:ribonuclease III activity"/>
    <property type="evidence" value="ECO:0007669"/>
    <property type="project" value="InterPro"/>
</dbReference>
<dbReference type="GO" id="GO:0006396">
    <property type="term" value="P:RNA processing"/>
    <property type="evidence" value="ECO:0007669"/>
    <property type="project" value="InterPro"/>
</dbReference>
<dbReference type="InParanoid" id="D8QBW7"/>
<name>D8QBW7_SCHCM</name>
<dbReference type="Proteomes" id="UP000007431">
    <property type="component" value="Unassembled WGS sequence"/>
</dbReference>
<accession>D8QBW7</accession>
<dbReference type="HOGENOM" id="CLU_514034_0_0_1"/>
<sequence>MSRDDLASSAAAGRRAAFSLTGSLKVRYSPSSNLHLSITTSQTPLGRTINTTSSRRSYHSTIASPNPTRYEQIYTAVITAAISTLITTFYSPNILAYLGSNLFDGLVHGSRVVFDILERRGDLVLYLYIGRLILETFPRICGFPQLFFVIRSALTSNFFLGCLLKGQHLWPGLIGEKSAADMLEAIVGKLDQIRGAATAEAFVDDLLRPFVGPAVLSAMKLMEKWEAHPLNHVPPPTPALLVLPNMANFPREPRHVAASGPALGSKRRRPTLSDENERDGLTKRVRTTSSGEGAALSAYSPSVQSLRSRIASKIIERAIHIFSHLPSVSIPKFDFGSCDTKGLLHGKVEKQVGRDVLAYSLGAYIHDLAVEGRPETSVCAVSVMLESLMSKPVVDAISTTLGISPSDNFVSIIARASLHHSVEVVRGAIQKVYEPVIVETMGSARSLNATYTRKEPANRDYFRHVVAGFEAGIDLETSEDGKDASPLHTVLLADPERVFSMLFGEDHLKERGLI</sequence>
<gene>
    <name evidence="2" type="ORF">SCHCODRAFT_111377</name>
</gene>
<dbReference type="AlphaFoldDB" id="D8QBW7"/>